<dbReference type="OrthoDB" id="7442413at2759"/>
<dbReference type="AlphaFoldDB" id="A0A4C1ZWA6"/>
<organism evidence="2 3">
    <name type="scientific">Eumeta variegata</name>
    <name type="common">Bagworm moth</name>
    <name type="synonym">Eumeta japonica</name>
    <dbReference type="NCBI Taxonomy" id="151549"/>
    <lineage>
        <taxon>Eukaryota</taxon>
        <taxon>Metazoa</taxon>
        <taxon>Ecdysozoa</taxon>
        <taxon>Arthropoda</taxon>
        <taxon>Hexapoda</taxon>
        <taxon>Insecta</taxon>
        <taxon>Pterygota</taxon>
        <taxon>Neoptera</taxon>
        <taxon>Endopterygota</taxon>
        <taxon>Lepidoptera</taxon>
        <taxon>Glossata</taxon>
        <taxon>Ditrysia</taxon>
        <taxon>Tineoidea</taxon>
        <taxon>Psychidae</taxon>
        <taxon>Oiketicinae</taxon>
        <taxon>Eumeta</taxon>
    </lineage>
</organism>
<dbReference type="Proteomes" id="UP000299102">
    <property type="component" value="Unassembled WGS sequence"/>
</dbReference>
<comment type="caution">
    <text evidence="2">The sequence shown here is derived from an EMBL/GenBank/DDBJ whole genome shotgun (WGS) entry which is preliminary data.</text>
</comment>
<sequence>MGQRTKLCRCEVSDESVAVAHIRNAGEKNDGSGCAEIRIASVAVRLAFALATKLVVLKMIYGAIFYVLLQKTWQFMLWFIKFLKEKHEKAPTYHIENSPYPGSHDDHGPYPDSFPPHSYGPPGYHYENNMYDADGSYAVKT</sequence>
<accession>A0A4C1ZWA6</accession>
<evidence type="ECO:0000256" key="1">
    <source>
        <dbReference type="SAM" id="Phobius"/>
    </source>
</evidence>
<name>A0A4C1ZWA6_EUMVA</name>
<reference evidence="2 3" key="1">
    <citation type="journal article" date="2019" name="Commun. Biol.">
        <title>The bagworm genome reveals a unique fibroin gene that provides high tensile strength.</title>
        <authorList>
            <person name="Kono N."/>
            <person name="Nakamura H."/>
            <person name="Ohtoshi R."/>
            <person name="Tomita M."/>
            <person name="Numata K."/>
            <person name="Arakawa K."/>
        </authorList>
    </citation>
    <scope>NUCLEOTIDE SEQUENCE [LARGE SCALE GENOMIC DNA]</scope>
</reference>
<evidence type="ECO:0000313" key="3">
    <source>
        <dbReference type="Proteomes" id="UP000299102"/>
    </source>
</evidence>
<feature type="transmembrane region" description="Helical" evidence="1">
    <location>
        <begin position="46"/>
        <end position="69"/>
    </location>
</feature>
<protein>
    <submittedName>
        <fullName evidence="2">Uncharacterized protein</fullName>
    </submittedName>
</protein>
<keyword evidence="1" id="KW-1133">Transmembrane helix</keyword>
<dbReference type="EMBL" id="BGZK01002227">
    <property type="protein sequence ID" value="GBP91968.1"/>
    <property type="molecule type" value="Genomic_DNA"/>
</dbReference>
<proteinExistence type="predicted"/>
<keyword evidence="3" id="KW-1185">Reference proteome</keyword>
<keyword evidence="1" id="KW-0472">Membrane</keyword>
<evidence type="ECO:0000313" key="2">
    <source>
        <dbReference type="EMBL" id="GBP91968.1"/>
    </source>
</evidence>
<keyword evidence="1" id="KW-0812">Transmembrane</keyword>
<gene>
    <name evidence="2" type="ORF">EVAR_66238_1</name>
</gene>